<evidence type="ECO:0000259" key="3">
    <source>
        <dbReference type="Pfam" id="PF22893"/>
    </source>
</evidence>
<dbReference type="SMART" id="SM00248">
    <property type="entry name" value="ANK"/>
    <property type="match status" value="2"/>
</dbReference>
<evidence type="ECO:0000256" key="1">
    <source>
        <dbReference type="PROSITE-ProRule" id="PRU00023"/>
    </source>
</evidence>
<keyword evidence="5" id="KW-1185">Reference proteome</keyword>
<name>A0ABQ0GJK5_9PEZI</name>
<dbReference type="InterPro" id="IPR054464">
    <property type="entry name" value="ULD_fung"/>
</dbReference>
<dbReference type="Gene3D" id="1.25.40.20">
    <property type="entry name" value="Ankyrin repeat-containing domain"/>
    <property type="match status" value="1"/>
</dbReference>
<gene>
    <name evidence="4" type="ORF">MFIFM68171_08131</name>
</gene>
<keyword evidence="1" id="KW-0040">ANK repeat</keyword>
<dbReference type="GeneID" id="98178874"/>
<dbReference type="PANTHER" id="PTHR38886:SF1">
    <property type="entry name" value="NACHT-NTPASE AND P-LOOP NTPASES N-TERMINAL DOMAIN-CONTAINING PROTEIN"/>
    <property type="match status" value="1"/>
</dbReference>
<feature type="compositionally biased region" description="Polar residues" evidence="2">
    <location>
        <begin position="492"/>
        <end position="514"/>
    </location>
</feature>
<proteinExistence type="predicted"/>
<evidence type="ECO:0000256" key="2">
    <source>
        <dbReference type="SAM" id="MobiDB-lite"/>
    </source>
</evidence>
<feature type="region of interest" description="Disordered" evidence="2">
    <location>
        <begin position="471"/>
        <end position="542"/>
    </location>
</feature>
<evidence type="ECO:0000313" key="5">
    <source>
        <dbReference type="Proteomes" id="UP001628179"/>
    </source>
</evidence>
<dbReference type="EMBL" id="BAAFSV010000004">
    <property type="protein sequence ID" value="GAB1317921.1"/>
    <property type="molecule type" value="Genomic_DNA"/>
</dbReference>
<reference evidence="4 5" key="1">
    <citation type="submission" date="2024-09" db="EMBL/GenBank/DDBJ databases">
        <title>Itraconazole resistance in Madurella fahalii resulting from another homologue of gene encoding cytochrome P450 14-alpha sterol demethylase (CYP51).</title>
        <authorList>
            <person name="Yoshioka I."/>
            <person name="Fahal A.H."/>
            <person name="Kaneko S."/>
            <person name="Yaguchi T."/>
        </authorList>
    </citation>
    <scope>NUCLEOTIDE SEQUENCE [LARGE SCALE GENOMIC DNA]</scope>
    <source>
        <strain evidence="4 5">IFM 68171</strain>
    </source>
</reference>
<dbReference type="InterPro" id="IPR002110">
    <property type="entry name" value="Ankyrin_rpt"/>
</dbReference>
<dbReference type="RefSeq" id="XP_070919652.1">
    <property type="nucleotide sequence ID" value="XM_071063551.1"/>
</dbReference>
<evidence type="ECO:0000313" key="4">
    <source>
        <dbReference type="EMBL" id="GAB1317921.1"/>
    </source>
</evidence>
<dbReference type="InterPro" id="IPR036770">
    <property type="entry name" value="Ankyrin_rpt-contain_sf"/>
</dbReference>
<dbReference type="PANTHER" id="PTHR38886">
    <property type="entry name" value="SESA DOMAIN-CONTAINING PROTEIN"/>
    <property type="match status" value="1"/>
</dbReference>
<feature type="repeat" description="ANK" evidence="1">
    <location>
        <begin position="558"/>
        <end position="590"/>
    </location>
</feature>
<dbReference type="CDD" id="cd00029">
    <property type="entry name" value="C1"/>
    <property type="match status" value="1"/>
</dbReference>
<dbReference type="SUPFAM" id="SSF48403">
    <property type="entry name" value="Ankyrin repeat"/>
    <property type="match status" value="1"/>
</dbReference>
<dbReference type="Proteomes" id="UP001628179">
    <property type="component" value="Unassembled WGS sequence"/>
</dbReference>
<organism evidence="4 5">
    <name type="scientific">Madurella fahalii</name>
    <dbReference type="NCBI Taxonomy" id="1157608"/>
    <lineage>
        <taxon>Eukaryota</taxon>
        <taxon>Fungi</taxon>
        <taxon>Dikarya</taxon>
        <taxon>Ascomycota</taxon>
        <taxon>Pezizomycotina</taxon>
        <taxon>Sordariomycetes</taxon>
        <taxon>Sordariomycetidae</taxon>
        <taxon>Sordariales</taxon>
        <taxon>Sordariales incertae sedis</taxon>
        <taxon>Madurella</taxon>
    </lineage>
</organism>
<comment type="caution">
    <text evidence="4">The sequence shown here is derived from an EMBL/GenBank/DDBJ whole genome shotgun (WGS) entry which is preliminary data.</text>
</comment>
<feature type="domain" description="Ubiquitin-like" evidence="3">
    <location>
        <begin position="301"/>
        <end position="382"/>
    </location>
</feature>
<sequence>MSAVPIGLSFGDIIAAIKVLRNVARALSDHHGAAQAYQSTVEDVESIALTLEELCRLRLGPEHTAHVNALRGQTARVLRIVGKIESNLKTHHEQLGLKRPRGWYRAPLSKSKWALKTQQSIDGNRKELENHALSLKALVAALILKVNGSIEAKSNQMLALLQAKTEEDRQRFADVATALHAMTTAPPKLQGTTLMSPNPILAGKGGGTGTTTTLPSTPPAYLQATWKGPSTPQDWNEEEWFQVDWLTPYNNEPSARQPHALFVLALLTFLYDLVRYASIFAIVVVPFLDEIPRSVSLLLPDNLSLVDPLGRRFQLPVSFGKNWEVVAAMLKTHFHGTPGALKIERGQFRIFDVHDPERTIRPSDWTDVVGPRKRFKISIVMSRMQTINRMCVRCNSTLSPFGPSHATCKGCGLFCHSSVKFLSQIQLDKAASSRTLWRPHQLQILSGFWPQRAQLFELTIRSWLAGSLSGRPCSDSQEPSNKSSEKFPKAQSADTLDQQSNESSSDPVSTQDANPNPLEPEDEEVQEAQSWPETNAESRTEKALEEAEIKFFINVSMKRDESLHDAAAAGNYDVVCQLLDRGFDPNELGSTGSVLSAAILSGSLKIVQRLIRAGAEVLPSPDILLPPWHLPLPVAVRYSQNHVLTEYLLMEAVKAAAQSPRAFQTSLDVALFQLLSATLATRRTPRRHYTPSITVDRLRTLQPVPSMASTLLYLGANPMSTNTRADQRSAFLLAYLRRCEPYVETFLAAAHARGCFSASQILAVMQAFHGQPLDTGGTDESLQALYNNLLIDRTNVVERTVQKHLETPGPPCEFFQLAVVPETNLSLHYPYDGPRPSRRTWLRVKNTYRMDKGEGGCMREPTVPMLAINGVIIP</sequence>
<accession>A0ABQ0GJK5</accession>
<dbReference type="Pfam" id="PF22893">
    <property type="entry name" value="ULD_2"/>
    <property type="match status" value="1"/>
</dbReference>
<dbReference type="PROSITE" id="PS50088">
    <property type="entry name" value="ANK_REPEAT"/>
    <property type="match status" value="1"/>
</dbReference>
<protein>
    <recommendedName>
        <fullName evidence="3">Ubiquitin-like domain-containing protein</fullName>
    </recommendedName>
</protein>